<dbReference type="InterPro" id="IPR013783">
    <property type="entry name" value="Ig-like_fold"/>
</dbReference>
<proteinExistence type="predicted"/>
<keyword evidence="3" id="KW-1185">Reference proteome</keyword>
<dbReference type="EMBL" id="SOYY01000004">
    <property type="protein sequence ID" value="KAA0721827.1"/>
    <property type="molecule type" value="Genomic_DNA"/>
</dbReference>
<accession>A0A5A9PM47</accession>
<dbReference type="InterPro" id="IPR007110">
    <property type="entry name" value="Ig-like_dom"/>
</dbReference>
<dbReference type="InterPro" id="IPR003599">
    <property type="entry name" value="Ig_sub"/>
</dbReference>
<dbReference type="PANTHER" id="PTHR46013">
    <property type="entry name" value="VASCULAR CELL ADHESION MOLECULE 1"/>
    <property type="match status" value="1"/>
</dbReference>
<evidence type="ECO:0000313" key="3">
    <source>
        <dbReference type="Proteomes" id="UP000324632"/>
    </source>
</evidence>
<feature type="domain" description="Ig-like" evidence="1">
    <location>
        <begin position="472"/>
        <end position="559"/>
    </location>
</feature>
<dbReference type="InterPro" id="IPR013106">
    <property type="entry name" value="Ig_V-set"/>
</dbReference>
<organism evidence="2 3">
    <name type="scientific">Triplophysa tibetana</name>
    <dbReference type="NCBI Taxonomy" id="1572043"/>
    <lineage>
        <taxon>Eukaryota</taxon>
        <taxon>Metazoa</taxon>
        <taxon>Chordata</taxon>
        <taxon>Craniata</taxon>
        <taxon>Vertebrata</taxon>
        <taxon>Euteleostomi</taxon>
        <taxon>Actinopterygii</taxon>
        <taxon>Neopterygii</taxon>
        <taxon>Teleostei</taxon>
        <taxon>Ostariophysi</taxon>
        <taxon>Cypriniformes</taxon>
        <taxon>Nemacheilidae</taxon>
        <taxon>Triplophysa</taxon>
    </lineage>
</organism>
<dbReference type="Proteomes" id="UP000324632">
    <property type="component" value="Chromosome 4"/>
</dbReference>
<dbReference type="Pfam" id="PF07686">
    <property type="entry name" value="V-set"/>
    <property type="match status" value="2"/>
</dbReference>
<feature type="domain" description="Ig-like" evidence="1">
    <location>
        <begin position="273"/>
        <end position="344"/>
    </location>
</feature>
<gene>
    <name evidence="2" type="ORF">E1301_Tti017124</name>
</gene>
<evidence type="ECO:0000259" key="1">
    <source>
        <dbReference type="PROSITE" id="PS50835"/>
    </source>
</evidence>
<dbReference type="PROSITE" id="PS50835">
    <property type="entry name" value="IG_LIKE"/>
    <property type="match status" value="7"/>
</dbReference>
<dbReference type="Pfam" id="PF13895">
    <property type="entry name" value="Ig_2"/>
    <property type="match status" value="5"/>
</dbReference>
<keyword evidence="2" id="KW-0675">Receptor</keyword>
<dbReference type="PANTHER" id="PTHR46013:SF4">
    <property type="entry name" value="B-CELL RECEPTOR CD22-RELATED"/>
    <property type="match status" value="1"/>
</dbReference>
<protein>
    <submittedName>
        <fullName evidence="2">B-cell receptor CD22 B-lymphocyte cell adhesion molecule</fullName>
    </submittedName>
</protein>
<dbReference type="SUPFAM" id="SSF48726">
    <property type="entry name" value="Immunoglobulin"/>
    <property type="match status" value="9"/>
</dbReference>
<reference evidence="2 3" key="1">
    <citation type="journal article" date="2019" name="Mol. Ecol. Resour.">
        <title>Chromosome-level genome assembly of Triplophysa tibetana, a fish adapted to the harsh high-altitude environment of the Tibetan Plateau.</title>
        <authorList>
            <person name="Yang X."/>
            <person name="Liu H."/>
            <person name="Ma Z."/>
            <person name="Zou Y."/>
            <person name="Zou M."/>
            <person name="Mao Y."/>
            <person name="Li X."/>
            <person name="Wang H."/>
            <person name="Chen T."/>
            <person name="Wang W."/>
            <person name="Yang R."/>
        </authorList>
    </citation>
    <scope>NUCLEOTIDE SEQUENCE [LARGE SCALE GENOMIC DNA]</scope>
    <source>
        <strain evidence="2">TTIB1903HZAU</strain>
        <tissue evidence="2">Muscle</tissue>
    </source>
</reference>
<dbReference type="AlphaFoldDB" id="A0A5A9PM47"/>
<evidence type="ECO:0000313" key="2">
    <source>
        <dbReference type="EMBL" id="KAA0721827.1"/>
    </source>
</evidence>
<feature type="domain" description="Ig-like" evidence="1">
    <location>
        <begin position="1013"/>
        <end position="1094"/>
    </location>
</feature>
<name>A0A5A9PM47_9TELE</name>
<feature type="domain" description="Ig-like" evidence="1">
    <location>
        <begin position="920"/>
        <end position="1001"/>
    </location>
</feature>
<dbReference type="InterPro" id="IPR036179">
    <property type="entry name" value="Ig-like_dom_sf"/>
</dbReference>
<sequence>MDSRSCNFTAAETNALLEENVNAIGSGQRRTIDQIKWRWRNLKARATNDHAEAKNPQTGNKPFKRGDYTDVVLDIIGDAPRDVSVSISSSGVIVEGDSVNLTCSSESNPSVQQYSWFKGETSVGSGNIFKITSIRSDQIEEYKCKAKNKLGVKYSEAVMLNVMFAPRNVVASISSSGVIVEGDSVTLTCSSESNPPVHIYSWFKENQTSSVGSGQTFSITNINSSLNGWFYCVAQNKHGSQRSAAVSLAVKDVDGQQNVVVNYNPSYVCALRGSTVRMSCIYPSGDPVTPSYWTKTTHHPVSVSPNLCSDTNYKEKIQCHSENTETYNITLTHVTEADKGVYYCIFTKGYSGELRGTPGVQLDVTDVDGQQDWRVNYNPSYVCALRSSTVRMSCIYPPGHQVTTSYWSKTTHRPVSVSTNLCPDTNYREKVQCHSENTETNSITLTHVTVADKDVYYCRFQRRNSGEWRGTPGVQLDVTDLQVETQQRVKEGDSVTLTCKTTCRLTEETTFIWYRNTQTLTEHTVNEFHLQSVSRHDSGVYRCAIRGSEYLSSPDVNLDIEYAPRDVSVSISSSGVIVEGDSVNLTCSSESNPPVHNYSWFKENQTSSVGSGQTFSISNINSSLSGWFYCRHKRGDPTGPVTHFVLEHQTQISFGAVFGFDFGKPSSSINNGFSKHSRGFDSYLESVRESVGGLFKACFPITKEYSVTCEAKKHSKTRKKVAMAMCFTISLMFLLMTADVDGQQDWGVNYNPSSVCALRGSTVRMSCIYPPGFQTSNVLANKKATALKHLPLFMREKAEHFLKTCLRRSSQHDVNGWRDWGVNYNPSYVCALRGSTVRMSCDLKYPSGHVVDKAFWTKTVYTGKENANLCLKPTDRRRDCQSEKKNTHNITLTNVTEADKHVYNCRFTTNKQGGKWTGVPGVKLDVTDLQVETQPRVKEGDSVTLTCKTTCRLTEETTFIWYRNTQTLTEHTVNEFHLQSVSRHDSGLYRCAAGRGSEHLSSPGVYLNVEYPPEKTSVSISPSGVIVEGDSVTLTCSSESNPPVHIYSWFKGEKFVGSGNIYSITNITSDHSGEYKCKANNKHGEKYSEAVKLNDNHFSGSAGAASANQREASVSADDVQYTSVKYIRSKEISEKEQEECQYMNFKLNPTFDPDSSTDVIYSSVK</sequence>
<dbReference type="InterPro" id="IPR003598">
    <property type="entry name" value="Ig_sub2"/>
</dbReference>
<feature type="domain" description="Ig-like" evidence="1">
    <location>
        <begin position="166"/>
        <end position="247"/>
    </location>
</feature>
<dbReference type="SMART" id="SM00408">
    <property type="entry name" value="IGc2"/>
    <property type="match status" value="7"/>
</dbReference>
<feature type="domain" description="Ig-like" evidence="1">
    <location>
        <begin position="80"/>
        <end position="155"/>
    </location>
</feature>
<dbReference type="SMART" id="SM00409">
    <property type="entry name" value="IG"/>
    <property type="match status" value="9"/>
</dbReference>
<comment type="caution">
    <text evidence="2">The sequence shown here is derived from an EMBL/GenBank/DDBJ whole genome shotgun (WGS) entry which is preliminary data.</text>
</comment>
<dbReference type="Pfam" id="PF13927">
    <property type="entry name" value="Ig_3"/>
    <property type="match status" value="1"/>
</dbReference>
<feature type="domain" description="Ig-like" evidence="1">
    <location>
        <begin position="564"/>
        <end position="631"/>
    </location>
</feature>
<dbReference type="Gene3D" id="2.60.40.10">
    <property type="entry name" value="Immunoglobulins"/>
    <property type="match status" value="9"/>
</dbReference>